<evidence type="ECO:0000256" key="1">
    <source>
        <dbReference type="SAM" id="MobiDB-lite"/>
    </source>
</evidence>
<dbReference type="AlphaFoldDB" id="A0A8B6X4L2"/>
<evidence type="ECO:0000313" key="3">
    <source>
        <dbReference type="RefSeq" id="WP_028311833.1"/>
    </source>
</evidence>
<dbReference type="OrthoDB" id="8592108at2"/>
<accession>A0A8B6X4L2</accession>
<dbReference type="Proteomes" id="UP000675920">
    <property type="component" value="Unplaced"/>
</dbReference>
<sequence>MSEIPPDQPLQPERRPVTTAAGETFDVPEFILRIDEPGRAGWQLRYGEWTDYPDAGPGGADARRALDKAIAEMQFRIETRGK</sequence>
<reference evidence="3" key="1">
    <citation type="submission" date="2025-08" db="UniProtKB">
        <authorList>
            <consortium name="RefSeq"/>
        </authorList>
    </citation>
    <scope>IDENTIFICATION</scope>
</reference>
<protein>
    <submittedName>
        <fullName evidence="3">Uncharacterized protein</fullName>
    </submittedName>
</protein>
<keyword evidence="2" id="KW-1185">Reference proteome</keyword>
<feature type="region of interest" description="Disordered" evidence="1">
    <location>
        <begin position="1"/>
        <end position="22"/>
    </location>
</feature>
<evidence type="ECO:0000313" key="2">
    <source>
        <dbReference type="Proteomes" id="UP000675920"/>
    </source>
</evidence>
<proteinExistence type="predicted"/>
<name>A0A8B6X4L2_9BURK</name>
<dbReference type="RefSeq" id="WP_028311833.1">
    <property type="nucleotide sequence ID" value="NZ_AXWS01000013.1"/>
</dbReference>
<organism evidence="2 3">
    <name type="scientific">Derxia gummosa DSM 723</name>
    <dbReference type="NCBI Taxonomy" id="1121388"/>
    <lineage>
        <taxon>Bacteria</taxon>
        <taxon>Pseudomonadati</taxon>
        <taxon>Pseudomonadota</taxon>
        <taxon>Betaproteobacteria</taxon>
        <taxon>Burkholderiales</taxon>
        <taxon>Alcaligenaceae</taxon>
        <taxon>Derxia</taxon>
    </lineage>
</organism>